<evidence type="ECO:0000313" key="2">
    <source>
        <dbReference type="Proteomes" id="UP000256601"/>
    </source>
</evidence>
<name>A0A371BYP0_YARLL</name>
<proteinExistence type="predicted"/>
<dbReference type="AlphaFoldDB" id="A0A371BYP0"/>
<sequence>MKLMDTLVSTLSLSWVRLWRPNLVAERSCHRGKGGISNSDCFHSPPNDQEIQVYWHMIAKSRLHAGPLLGGLAPPHSRLEFRLHDPQLTACNHQRYKSETRSTL</sequence>
<dbReference type="Proteomes" id="UP000256601">
    <property type="component" value="Unassembled WGS sequence"/>
</dbReference>
<dbReference type="EMBL" id="KZ859101">
    <property type="protein sequence ID" value="RDW23219.1"/>
    <property type="molecule type" value="Genomic_DNA"/>
</dbReference>
<organism evidence="1 2">
    <name type="scientific">Yarrowia lipolytica</name>
    <name type="common">Candida lipolytica</name>
    <dbReference type="NCBI Taxonomy" id="4952"/>
    <lineage>
        <taxon>Eukaryota</taxon>
        <taxon>Fungi</taxon>
        <taxon>Dikarya</taxon>
        <taxon>Ascomycota</taxon>
        <taxon>Saccharomycotina</taxon>
        <taxon>Dipodascomycetes</taxon>
        <taxon>Dipodascales</taxon>
        <taxon>Dipodascales incertae sedis</taxon>
        <taxon>Yarrowia</taxon>
    </lineage>
</organism>
<protein>
    <submittedName>
        <fullName evidence="1">Uncharacterized protein</fullName>
    </submittedName>
</protein>
<accession>A0A371BYP0</accession>
<evidence type="ECO:0000313" key="1">
    <source>
        <dbReference type="EMBL" id="RDW23219.1"/>
    </source>
</evidence>
<reference evidence="1 2" key="1">
    <citation type="submission" date="2018-07" db="EMBL/GenBank/DDBJ databases">
        <title>Draft Genome Assemblies for Five Robust Yarrowia lipolytica Strains Exhibiting High Lipid Production and Pentose Sugar Utilization and Sugar Alcohol Secretion from Undetoxified Lignocellulosic Biomass Hydrolysates.</title>
        <authorList>
            <consortium name="DOE Joint Genome Institute"/>
            <person name="Walker C."/>
            <person name="Ryu S."/>
            <person name="Na H."/>
            <person name="Zane M."/>
            <person name="LaButti K."/>
            <person name="Lipzen A."/>
            <person name="Haridas S."/>
            <person name="Barry K."/>
            <person name="Grigoriev I.V."/>
            <person name="Quarterman J."/>
            <person name="Slininger P."/>
            <person name="Dien B."/>
            <person name="Trinh C.T."/>
        </authorList>
    </citation>
    <scope>NUCLEOTIDE SEQUENCE [LARGE SCALE GENOMIC DNA]</scope>
    <source>
        <strain evidence="1 2">YB392</strain>
    </source>
</reference>
<gene>
    <name evidence="1" type="ORF">B0I71DRAFT_15247</name>
</gene>